<dbReference type="Proteomes" id="UP000244496">
    <property type="component" value="Chromosome"/>
</dbReference>
<keyword evidence="2" id="KW-1185">Reference proteome</keyword>
<gene>
    <name evidence="1" type="ORF">HYN69_09355</name>
</gene>
<dbReference type="KEGG" id="geh:HYN69_09355"/>
<dbReference type="OrthoDB" id="14198at2"/>
<dbReference type="AlphaFoldDB" id="A0A2S0ULI8"/>
<protein>
    <submittedName>
        <fullName evidence="1">Uncharacterized protein</fullName>
    </submittedName>
</protein>
<evidence type="ECO:0000313" key="1">
    <source>
        <dbReference type="EMBL" id="AWB48689.1"/>
    </source>
</evidence>
<organism evidence="1 2">
    <name type="scientific">Paragemmobacter aquarius</name>
    <dbReference type="NCBI Taxonomy" id="2169400"/>
    <lineage>
        <taxon>Bacteria</taxon>
        <taxon>Pseudomonadati</taxon>
        <taxon>Pseudomonadota</taxon>
        <taxon>Alphaproteobacteria</taxon>
        <taxon>Rhodobacterales</taxon>
        <taxon>Paracoccaceae</taxon>
        <taxon>Paragemmobacter</taxon>
    </lineage>
</organism>
<sequence>MSDLAAVLAGRLARLAAERATVGYGALAAELAVRVSDLTAALEATMEEDAARGEPLRAALLCGKLTGGLPARGFYDKAAALGFAVDDPALFVAIHRERLGVKHR</sequence>
<evidence type="ECO:0000313" key="2">
    <source>
        <dbReference type="Proteomes" id="UP000244496"/>
    </source>
</evidence>
<accession>A0A2S0ULI8</accession>
<proteinExistence type="predicted"/>
<reference evidence="1 2" key="1">
    <citation type="submission" date="2018-04" db="EMBL/GenBank/DDBJ databases">
        <title>Genome sequencing of Gemmobacter.</title>
        <authorList>
            <person name="Yi H."/>
            <person name="Baek M.-G."/>
        </authorList>
    </citation>
    <scope>NUCLEOTIDE SEQUENCE [LARGE SCALE GENOMIC DNA]</scope>
    <source>
        <strain evidence="1 2">HYN0069</strain>
    </source>
</reference>
<name>A0A2S0ULI8_9RHOB</name>
<dbReference type="RefSeq" id="WP_108435508.1">
    <property type="nucleotide sequence ID" value="NZ_CP028918.1"/>
</dbReference>
<dbReference type="EMBL" id="CP028918">
    <property type="protein sequence ID" value="AWB48689.1"/>
    <property type="molecule type" value="Genomic_DNA"/>
</dbReference>